<dbReference type="EMBL" id="CP036275">
    <property type="protein sequence ID" value="QDU40322.1"/>
    <property type="molecule type" value="Genomic_DNA"/>
</dbReference>
<proteinExistence type="predicted"/>
<keyword evidence="2" id="KW-1185">Reference proteome</keyword>
<dbReference type="AlphaFoldDB" id="A0A517ZCZ1"/>
<gene>
    <name evidence="1" type="ORF">Mal4_46780</name>
</gene>
<evidence type="ECO:0000313" key="2">
    <source>
        <dbReference type="Proteomes" id="UP000320496"/>
    </source>
</evidence>
<dbReference type="KEGG" id="mri:Mal4_46780"/>
<organism evidence="1 2">
    <name type="scientific">Maioricimonas rarisocia</name>
    <dbReference type="NCBI Taxonomy" id="2528026"/>
    <lineage>
        <taxon>Bacteria</taxon>
        <taxon>Pseudomonadati</taxon>
        <taxon>Planctomycetota</taxon>
        <taxon>Planctomycetia</taxon>
        <taxon>Planctomycetales</taxon>
        <taxon>Planctomycetaceae</taxon>
        <taxon>Maioricimonas</taxon>
    </lineage>
</organism>
<sequence>MFRFAEYQKYTFGRCAQCNYLATVDVGVDARMNDCFVFDCPKCGKRNTVLVSIRGVEPELFGGRYRTETVKGVLRDQSGVDQ</sequence>
<dbReference type="Proteomes" id="UP000320496">
    <property type="component" value="Chromosome"/>
</dbReference>
<dbReference type="RefSeq" id="WP_145371552.1">
    <property type="nucleotide sequence ID" value="NZ_CP036275.1"/>
</dbReference>
<accession>A0A517ZCZ1</accession>
<protein>
    <submittedName>
        <fullName evidence="1">Uncharacterized protein</fullName>
    </submittedName>
</protein>
<name>A0A517ZCZ1_9PLAN</name>
<evidence type="ECO:0000313" key="1">
    <source>
        <dbReference type="EMBL" id="QDU40322.1"/>
    </source>
</evidence>
<reference evidence="1 2" key="1">
    <citation type="submission" date="2019-02" db="EMBL/GenBank/DDBJ databases">
        <title>Deep-cultivation of Planctomycetes and their phenomic and genomic characterization uncovers novel biology.</title>
        <authorList>
            <person name="Wiegand S."/>
            <person name="Jogler M."/>
            <person name="Boedeker C."/>
            <person name="Pinto D."/>
            <person name="Vollmers J."/>
            <person name="Rivas-Marin E."/>
            <person name="Kohn T."/>
            <person name="Peeters S.H."/>
            <person name="Heuer A."/>
            <person name="Rast P."/>
            <person name="Oberbeckmann S."/>
            <person name="Bunk B."/>
            <person name="Jeske O."/>
            <person name="Meyerdierks A."/>
            <person name="Storesund J.E."/>
            <person name="Kallscheuer N."/>
            <person name="Luecker S."/>
            <person name="Lage O.M."/>
            <person name="Pohl T."/>
            <person name="Merkel B.J."/>
            <person name="Hornburger P."/>
            <person name="Mueller R.-W."/>
            <person name="Bruemmer F."/>
            <person name="Labrenz M."/>
            <person name="Spormann A.M."/>
            <person name="Op den Camp H."/>
            <person name="Overmann J."/>
            <person name="Amann R."/>
            <person name="Jetten M.S.M."/>
            <person name="Mascher T."/>
            <person name="Medema M.H."/>
            <person name="Devos D.P."/>
            <person name="Kaster A.-K."/>
            <person name="Ovreas L."/>
            <person name="Rohde M."/>
            <person name="Galperin M.Y."/>
            <person name="Jogler C."/>
        </authorList>
    </citation>
    <scope>NUCLEOTIDE SEQUENCE [LARGE SCALE GENOMIC DNA]</scope>
    <source>
        <strain evidence="1 2">Mal4</strain>
    </source>
</reference>